<gene>
    <name evidence="1" type="ORF">R6G80_01150</name>
</gene>
<comment type="caution">
    <text evidence="1">The sequence shown here is derived from an EMBL/GenBank/DDBJ whole genome shotgun (WGS) entry which is preliminary data.</text>
</comment>
<sequence length="52" mass="5856">MAYWRGFGKFGAGVGDDAGMTWSEHTRFVQTIMLLSELDNIPVNMVNVPEEH</sequence>
<reference evidence="1" key="1">
    <citation type="submission" date="2023-10" db="EMBL/GenBank/DDBJ databases">
        <title>Whole Genome based description of the genera Actinobaculum and Actinotignum reveals a complex phylogenetic relationship within the species included in the genus Actinotignum.</title>
        <authorList>
            <person name="Jensen C.S."/>
            <person name="Dargis R."/>
            <person name="Kemp M."/>
            <person name="Christensen J.J."/>
        </authorList>
    </citation>
    <scope>NUCLEOTIDE SEQUENCE</scope>
    <source>
        <strain evidence="1">SLA_B511</strain>
    </source>
</reference>
<proteinExistence type="predicted"/>
<evidence type="ECO:0000313" key="1">
    <source>
        <dbReference type="EMBL" id="MDY5154338.1"/>
    </source>
</evidence>
<name>A0AAW9HK83_9ACTO</name>
<organism evidence="1 2">
    <name type="scientific">Actinotignum urinale</name>
    <dbReference type="NCBI Taxonomy" id="190146"/>
    <lineage>
        <taxon>Bacteria</taxon>
        <taxon>Bacillati</taxon>
        <taxon>Actinomycetota</taxon>
        <taxon>Actinomycetes</taxon>
        <taxon>Actinomycetales</taxon>
        <taxon>Actinomycetaceae</taxon>
        <taxon>Actinotignum</taxon>
    </lineage>
</organism>
<evidence type="ECO:0000313" key="2">
    <source>
        <dbReference type="Proteomes" id="UP001281731"/>
    </source>
</evidence>
<dbReference type="RefSeq" id="WP_308806517.1">
    <property type="nucleotide sequence ID" value="NZ_CAMYCL010000003.1"/>
</dbReference>
<dbReference type="AlphaFoldDB" id="A0AAW9HK83"/>
<dbReference type="Proteomes" id="UP001281731">
    <property type="component" value="Unassembled WGS sequence"/>
</dbReference>
<dbReference type="EMBL" id="JAWNGC010000001">
    <property type="protein sequence ID" value="MDY5154338.1"/>
    <property type="molecule type" value="Genomic_DNA"/>
</dbReference>
<protein>
    <submittedName>
        <fullName evidence="1">Uncharacterized protein</fullName>
    </submittedName>
</protein>
<accession>A0AAW9HK83</accession>